<dbReference type="InterPro" id="IPR000408">
    <property type="entry name" value="Reg_chr_condens"/>
</dbReference>
<dbReference type="InterPro" id="IPR051553">
    <property type="entry name" value="Ran_GTPase-activating"/>
</dbReference>
<evidence type="ECO:0000313" key="2">
    <source>
        <dbReference type="EMBL" id="MEE4589480.1"/>
    </source>
</evidence>
<evidence type="ECO:0000313" key="3">
    <source>
        <dbReference type="Proteomes" id="UP001354649"/>
    </source>
</evidence>
<gene>
    <name evidence="2" type="ORF">V2K49_41830</name>
</gene>
<dbReference type="PROSITE" id="PS50012">
    <property type="entry name" value="RCC1_3"/>
    <property type="match status" value="5"/>
</dbReference>
<comment type="caution">
    <text evidence="2">The sequence shown here is derived from an EMBL/GenBank/DDBJ whole genome shotgun (WGS) entry which is preliminary data.</text>
</comment>
<dbReference type="Gene3D" id="2.130.10.30">
    <property type="entry name" value="Regulator of chromosome condensation 1/beta-lactamase-inhibitor protein II"/>
    <property type="match status" value="2"/>
</dbReference>
<protein>
    <submittedName>
        <fullName evidence="2">Ig-like domain repeat protein</fullName>
    </submittedName>
</protein>
<dbReference type="SUPFAM" id="SSF50985">
    <property type="entry name" value="RCC1/BLIP-II"/>
    <property type="match status" value="1"/>
</dbReference>
<organism evidence="2 3">
    <name type="scientific">Streptomyces antimycoticus</name>
    <dbReference type="NCBI Taxonomy" id="68175"/>
    <lineage>
        <taxon>Bacteria</taxon>
        <taxon>Bacillati</taxon>
        <taxon>Actinomycetota</taxon>
        <taxon>Actinomycetes</taxon>
        <taxon>Kitasatosporales</taxon>
        <taxon>Streptomycetaceae</taxon>
        <taxon>Streptomyces</taxon>
        <taxon>Streptomyces violaceusniger group</taxon>
    </lineage>
</organism>
<dbReference type="AlphaFoldDB" id="A0ABD5JN35"/>
<dbReference type="InterPro" id="IPR009091">
    <property type="entry name" value="RCC1/BLIP-II"/>
</dbReference>
<name>A0ABD5JN35_9ACTN</name>
<accession>A0ABD5JN35</accession>
<dbReference type="PROSITE" id="PS00626">
    <property type="entry name" value="RCC1_2"/>
    <property type="match status" value="1"/>
</dbReference>
<dbReference type="GO" id="GO:0005975">
    <property type="term" value="P:carbohydrate metabolic process"/>
    <property type="evidence" value="ECO:0007669"/>
    <property type="project" value="UniProtKB-ARBA"/>
</dbReference>
<sequence length="492" mass="49919">MSLQTDERWTARRLATGPPVTGTVVAWGDDTYGQTAVPSGLTDVVAVAAGQFHTLALQPDGTVTAWGRNDSGQADIPAGLGHVVAIATHRDHNLASISDGTVVAWGSNTNGEAAVPQGLTGVVSVAAGSTHSMALRSDGTVVAWGSDLMGQVDVPSGLTDVVAIDAGGHHSVAVKSDGTVVAWGWNRYGQSTLPRCLPASIGVSCTRFGSLVLLADQTLFGWGSDQNGETTIPSTCGVSAFNAGGYHILAIRVDGTLVGWGSNVNRQLDIPPGVNNVLAVAAGFHHSVALIGPTTRAATATALTSNPNPSVFHQPITASATVTPTSATSQTPTGTVDFFIDGFGIDSVPLNQAGTAHTEFQAPEVGTHPLIAIYNGDMNFAGSESGTVIQRVNAGATKTTLTSTPNPSALGQSVTLTANVTAIPPAGGIPVGTVTFTVDSTVLAAVSVDYRGVATATTSSLTAGTHTLGASFQDSFRYTTSSAALVTQQVNP</sequence>
<dbReference type="Gene3D" id="2.60.40.10">
    <property type="entry name" value="Immunoglobulins"/>
    <property type="match status" value="2"/>
</dbReference>
<dbReference type="EMBL" id="JAZBJQ010000047">
    <property type="protein sequence ID" value="MEE4589480.1"/>
    <property type="molecule type" value="Genomic_DNA"/>
</dbReference>
<dbReference type="Proteomes" id="UP001354649">
    <property type="component" value="Unassembled WGS sequence"/>
</dbReference>
<feature type="domain" description="Bacterial Ig-like" evidence="1">
    <location>
        <begin position="303"/>
        <end position="393"/>
    </location>
</feature>
<proteinExistence type="predicted"/>
<dbReference type="Pfam" id="PF13540">
    <property type="entry name" value="RCC1_2"/>
    <property type="match status" value="4"/>
</dbReference>
<dbReference type="PANTHER" id="PTHR45982:SF1">
    <property type="entry name" value="REGULATOR OF CHROMOSOME CONDENSATION"/>
    <property type="match status" value="1"/>
</dbReference>
<dbReference type="InterPro" id="IPR032109">
    <property type="entry name" value="Big_3_5"/>
</dbReference>
<dbReference type="PANTHER" id="PTHR45982">
    <property type="entry name" value="REGULATOR OF CHROMOSOME CONDENSATION"/>
    <property type="match status" value="1"/>
</dbReference>
<feature type="domain" description="Bacterial Ig-like" evidence="1">
    <location>
        <begin position="401"/>
        <end position="491"/>
    </location>
</feature>
<dbReference type="Pfam" id="PF16640">
    <property type="entry name" value="Big_3_5"/>
    <property type="match status" value="2"/>
</dbReference>
<evidence type="ECO:0000259" key="1">
    <source>
        <dbReference type="Pfam" id="PF16640"/>
    </source>
</evidence>
<dbReference type="InterPro" id="IPR013783">
    <property type="entry name" value="Ig-like_fold"/>
</dbReference>
<reference evidence="2 3" key="1">
    <citation type="submission" date="2023-11" db="EMBL/GenBank/DDBJ databases">
        <title>30 novel species of actinomycetes from the DSMZ collection.</title>
        <authorList>
            <person name="Nouioui I."/>
        </authorList>
    </citation>
    <scope>NUCLEOTIDE SEQUENCE [LARGE SCALE GENOMIC DNA]</scope>
    <source>
        <strain evidence="2 3">DSM 41602</strain>
    </source>
</reference>